<dbReference type="Gene3D" id="1.20.58.1030">
    <property type="match status" value="1"/>
</dbReference>
<keyword evidence="9" id="KW-1185">Reference proteome</keyword>
<dbReference type="InterPro" id="IPR021151">
    <property type="entry name" value="GINS_A"/>
</dbReference>
<protein>
    <recommendedName>
        <fullName evidence="5">DNA replication complex GINS protein PSF1</fullName>
    </recommendedName>
</protein>
<evidence type="ECO:0000256" key="2">
    <source>
        <dbReference type="ARBA" id="ARBA00006677"/>
    </source>
</evidence>
<dbReference type="PANTHER" id="PTHR12914:SF2">
    <property type="entry name" value="DNA REPLICATION COMPLEX GINS PROTEIN PSF1"/>
    <property type="match status" value="1"/>
</dbReference>
<dbReference type="Proteomes" id="UP000494040">
    <property type="component" value="Unassembled WGS sequence"/>
</dbReference>
<evidence type="ECO:0000256" key="3">
    <source>
        <dbReference type="ARBA" id="ARBA00022705"/>
    </source>
</evidence>
<dbReference type="GO" id="GO:0000811">
    <property type="term" value="C:GINS complex"/>
    <property type="evidence" value="ECO:0007669"/>
    <property type="project" value="UniProtKB-UniRule"/>
</dbReference>
<name>A0A8I6S3Y0_CIMLE</name>
<reference evidence="8" key="1">
    <citation type="submission" date="2022-01" db="UniProtKB">
        <authorList>
            <consortium name="EnsemblMetazoa"/>
        </authorList>
    </citation>
    <scope>IDENTIFICATION</scope>
</reference>
<dbReference type="GeneID" id="106670078"/>
<dbReference type="EnsemblMetazoa" id="XM_014400089.1">
    <property type="protein sequence ID" value="XP_014255575.1"/>
    <property type="gene ID" value="LOC106670078"/>
</dbReference>
<dbReference type="PANTHER" id="PTHR12914">
    <property type="entry name" value="PARTNER OF SLD5"/>
    <property type="match status" value="1"/>
</dbReference>
<keyword evidence="3 5" id="KW-0235">DNA replication</keyword>
<evidence type="ECO:0000256" key="5">
    <source>
        <dbReference type="RuleBase" id="RU368085"/>
    </source>
</evidence>
<dbReference type="InterPro" id="IPR056783">
    <property type="entry name" value="PSF1_C"/>
</dbReference>
<proteinExistence type="inferred from homology"/>
<feature type="domain" description="GINS subunit" evidence="6">
    <location>
        <begin position="35"/>
        <end position="127"/>
    </location>
</feature>
<dbReference type="RefSeq" id="XP_014255575.1">
    <property type="nucleotide sequence ID" value="XM_014400089.1"/>
</dbReference>
<comment type="subunit">
    <text evidence="5">Component of the GINS complex.</text>
</comment>
<comment type="similarity">
    <text evidence="2 5">Belongs to the GINS1/PSF1 family.</text>
</comment>
<dbReference type="SUPFAM" id="SSF158573">
    <property type="entry name" value="GINS helical bundle-like"/>
    <property type="match status" value="1"/>
</dbReference>
<dbReference type="Pfam" id="PF24997">
    <property type="entry name" value="PSF1_C"/>
    <property type="match status" value="1"/>
</dbReference>
<comment type="function">
    <text evidence="5">Required for correct functioning of the GINS complex, a complex that plays an essential role in the initiation of DNA replication, and progression of DNA replication forks. GINS complex seems to bind preferentially to single-stranded DNA.</text>
</comment>
<feature type="domain" description="DNA replication complex GINS protein PSF1 C-terminal" evidence="7">
    <location>
        <begin position="143"/>
        <end position="193"/>
    </location>
</feature>
<dbReference type="AlphaFoldDB" id="A0A8I6S3Y0"/>
<evidence type="ECO:0000313" key="9">
    <source>
        <dbReference type="Proteomes" id="UP000494040"/>
    </source>
</evidence>
<dbReference type="CDD" id="cd11710">
    <property type="entry name" value="GINS_A_psf1"/>
    <property type="match status" value="1"/>
</dbReference>
<evidence type="ECO:0000256" key="4">
    <source>
        <dbReference type="ARBA" id="ARBA00023242"/>
    </source>
</evidence>
<dbReference type="InterPro" id="IPR005339">
    <property type="entry name" value="GINS_Psf1"/>
</dbReference>
<sequence length="194" mass="22609">MWGDKAFALVKELERSTDTMPPFDDDAIRLILEEMRVLNQFIEDAMNSTFHPETNNFLAGVKARQAALERNKRCLLAYQWNRLQKLRELRWEFGNVLPHDVKANLSEGEVVWFNNYSKCLASYMRTVGGENGLNLFQDFQPPKDLYIEVRCLVDYGKLELDSGEVIMLNKDSQHLMPRSQCEHLIRQGILKQID</sequence>
<dbReference type="OrthoDB" id="10252587at2759"/>
<dbReference type="OMA" id="MFCEKAT"/>
<dbReference type="GO" id="GO:1902983">
    <property type="term" value="P:DNA strand elongation involved in mitotic DNA replication"/>
    <property type="evidence" value="ECO:0007669"/>
    <property type="project" value="TreeGrafter"/>
</dbReference>
<keyword evidence="4 5" id="KW-0539">Nucleus</keyword>
<evidence type="ECO:0000256" key="1">
    <source>
        <dbReference type="ARBA" id="ARBA00004123"/>
    </source>
</evidence>
<dbReference type="CDD" id="cd21696">
    <property type="entry name" value="GINS_B_Psf1"/>
    <property type="match status" value="1"/>
</dbReference>
<dbReference type="InterPro" id="IPR036224">
    <property type="entry name" value="GINS_bundle-like_dom_sf"/>
</dbReference>
<dbReference type="KEGG" id="clec:106670078"/>
<comment type="subcellular location">
    <subcellularLocation>
        <location evidence="1 5">Nucleus</location>
    </subcellularLocation>
</comment>
<dbReference type="Pfam" id="PF05916">
    <property type="entry name" value="Sld5"/>
    <property type="match status" value="1"/>
</dbReference>
<accession>A0A8I6S3Y0</accession>
<evidence type="ECO:0000259" key="6">
    <source>
        <dbReference type="Pfam" id="PF05916"/>
    </source>
</evidence>
<organism evidence="8 9">
    <name type="scientific">Cimex lectularius</name>
    <name type="common">Bed bug</name>
    <name type="synonym">Acanthia lectularia</name>
    <dbReference type="NCBI Taxonomy" id="79782"/>
    <lineage>
        <taxon>Eukaryota</taxon>
        <taxon>Metazoa</taxon>
        <taxon>Ecdysozoa</taxon>
        <taxon>Arthropoda</taxon>
        <taxon>Hexapoda</taxon>
        <taxon>Insecta</taxon>
        <taxon>Pterygota</taxon>
        <taxon>Neoptera</taxon>
        <taxon>Paraneoptera</taxon>
        <taxon>Hemiptera</taxon>
        <taxon>Heteroptera</taxon>
        <taxon>Panheteroptera</taxon>
        <taxon>Cimicomorpha</taxon>
        <taxon>Cimicidae</taxon>
        <taxon>Cimex</taxon>
    </lineage>
</organism>
<evidence type="ECO:0000259" key="7">
    <source>
        <dbReference type="Pfam" id="PF24997"/>
    </source>
</evidence>
<evidence type="ECO:0000313" key="8">
    <source>
        <dbReference type="EnsemblMetazoa" id="XP_014255575.1"/>
    </source>
</evidence>